<name>A0ABP7ZMK5_9MICO</name>
<dbReference type="EMBL" id="BAABBV010000002">
    <property type="protein sequence ID" value="GAA4164692.1"/>
    <property type="molecule type" value="Genomic_DNA"/>
</dbReference>
<dbReference type="InterPro" id="IPR050484">
    <property type="entry name" value="Transf_Hexapept/Carb_Anhydrase"/>
</dbReference>
<proteinExistence type="predicted"/>
<evidence type="ECO:0000313" key="2">
    <source>
        <dbReference type="Proteomes" id="UP001415169"/>
    </source>
</evidence>
<sequence>MLYEHQGAAPRVHPTAVVAPSAVISGDVEIGEGVQVLHGAVITAEGGGVRIGASTIVMENAVVRGVTGNAVTIGDHCLVGPHAYVSGATIEPEVFLATGSRVFNGAVIGRGSEVRIDAIVHLRTMLPPGTTVPIGWVAVGAPPLITSPNDHEAIEARQRELDFPEYVFGLDRDTPDLMVQLTERYGARLARHADDRDVSA</sequence>
<dbReference type="InterPro" id="IPR011004">
    <property type="entry name" value="Trimer_LpxA-like_sf"/>
</dbReference>
<protein>
    <recommendedName>
        <fullName evidence="3">Gamma carbonic anhydrase family protein</fullName>
    </recommendedName>
</protein>
<evidence type="ECO:0008006" key="3">
    <source>
        <dbReference type="Google" id="ProtNLM"/>
    </source>
</evidence>
<dbReference type="RefSeq" id="WP_344792382.1">
    <property type="nucleotide sequence ID" value="NZ_BAABBV010000002.1"/>
</dbReference>
<dbReference type="SUPFAM" id="SSF51161">
    <property type="entry name" value="Trimeric LpxA-like enzymes"/>
    <property type="match status" value="1"/>
</dbReference>
<dbReference type="Gene3D" id="2.160.10.10">
    <property type="entry name" value="Hexapeptide repeat proteins"/>
    <property type="match status" value="1"/>
</dbReference>
<dbReference type="PANTHER" id="PTHR13061">
    <property type="entry name" value="DYNACTIN SUBUNIT P25"/>
    <property type="match status" value="1"/>
</dbReference>
<gene>
    <name evidence="1" type="ORF">GCM10022286_26770</name>
</gene>
<organism evidence="1 2">
    <name type="scientific">Gryllotalpicola daejeonensis</name>
    <dbReference type="NCBI Taxonomy" id="993087"/>
    <lineage>
        <taxon>Bacteria</taxon>
        <taxon>Bacillati</taxon>
        <taxon>Actinomycetota</taxon>
        <taxon>Actinomycetes</taxon>
        <taxon>Micrococcales</taxon>
        <taxon>Microbacteriaceae</taxon>
        <taxon>Gryllotalpicola</taxon>
    </lineage>
</organism>
<evidence type="ECO:0000313" key="1">
    <source>
        <dbReference type="EMBL" id="GAA4164692.1"/>
    </source>
</evidence>
<reference evidence="1" key="2">
    <citation type="submission" date="2023-12" db="EMBL/GenBank/DDBJ databases">
        <authorList>
            <person name="Sun Q."/>
            <person name="Inoue M."/>
        </authorList>
    </citation>
    <scope>NUCLEOTIDE SEQUENCE</scope>
    <source>
        <strain evidence="1">JCM 17590</strain>
    </source>
</reference>
<accession>A0ABP7ZMK5</accession>
<dbReference type="Proteomes" id="UP001415169">
    <property type="component" value="Unassembled WGS sequence"/>
</dbReference>
<dbReference type="PANTHER" id="PTHR13061:SF29">
    <property type="entry name" value="GAMMA CARBONIC ANHYDRASE-LIKE 1, MITOCHONDRIAL-RELATED"/>
    <property type="match status" value="1"/>
</dbReference>
<comment type="caution">
    <text evidence="1">The sequence shown here is derived from an EMBL/GenBank/DDBJ whole genome shotgun (WGS) entry which is preliminary data.</text>
</comment>
<reference evidence="1" key="1">
    <citation type="journal article" date="2014" name="Int. J. Syst. Evol. Microbiol.">
        <title>Complete genome of a new Firmicutes species belonging to the dominant human colonic microbiota ('Ruminococcus bicirculans') reveals two chromosomes and a selective capacity to utilize plant glucans.</title>
        <authorList>
            <consortium name="NISC Comparative Sequencing Program"/>
            <person name="Wegmann U."/>
            <person name="Louis P."/>
            <person name="Goesmann A."/>
            <person name="Henrissat B."/>
            <person name="Duncan S.H."/>
            <person name="Flint H.J."/>
        </authorList>
    </citation>
    <scope>NUCLEOTIDE SEQUENCE</scope>
    <source>
        <strain evidence="1">JCM 17590</strain>
    </source>
</reference>
<keyword evidence="2" id="KW-1185">Reference proteome</keyword>